<keyword evidence="5" id="KW-0812">Transmembrane</keyword>
<dbReference type="GO" id="GO:0004888">
    <property type="term" value="F:transmembrane signaling receptor activity"/>
    <property type="evidence" value="ECO:0007669"/>
    <property type="project" value="InterPro"/>
</dbReference>
<evidence type="ECO:0000313" key="8">
    <source>
        <dbReference type="Proteomes" id="UP000011724"/>
    </source>
</evidence>
<dbReference type="InterPro" id="IPR004089">
    <property type="entry name" value="MCPsignal_dom"/>
</dbReference>
<proteinExistence type="inferred from homology"/>
<dbReference type="AlphaFoldDB" id="M1WUL8"/>
<sequence length="692" mass="75127">MKIKSHWLLLVFWFFLCGVFGLAFVVGNGGAFSGAVIVSFIIIVGGMIYIRASQKKFYKVLDELVEPSFLEKKICFEPTTNFEKSVCSLASVLREKQKAISFYEESLKNIGSPLFIFDQMGRIIWVGSPALALVQRTPTQVIGFSFAQAFFNETVPTEVEKALQSHQSVIVSLERKLWDGRPLKGKMFVNPVIASDDQIGAVGFFVDTTELIEQAQATQQERIIHAGETLSGLAEHLASATELLSASADDQAQGAKKQRSQTEAVASAMEEMTGTVINVAQNAAATSDAAKDAQQSAAQGVSMVNKAVAAITGVAESTDTLGHQISELDSQAGDIGKIINTISEIADQTNLLALNAAIEAARAGEAGRGFAVVADEVRKLAEKTVLATKDVSEVIQNIQKQSHDASDTMRTTEHLVLESTDLSNLAGDALQQILTSMDNMVARVSQIATAAEQQSTAAELINRSIDEIAEIASDSDEAADQAAGATRDLAGLARELLGVANEFMHGGGEGRLLESGTTLNGVLPIITQDFIRQTYGAEAYDGLQEEMGIKTFLPTESYSDSVMMEMAELLSALEGVAVRDFFLDLGRVTIKKFHEMYPQHFQDEPLKNFYLRMNDIYGELLSKNNGVRLPSFTFEDKGDELFINYRSGRGFFDFFEGVLLGAADFKGEKVSIAIKPLDENTARAEILFYGKA</sequence>
<dbReference type="GO" id="GO:0020037">
    <property type="term" value="F:heme binding"/>
    <property type="evidence" value="ECO:0007669"/>
    <property type="project" value="InterPro"/>
</dbReference>
<evidence type="ECO:0000313" key="7">
    <source>
        <dbReference type="EMBL" id="CCH47563.1"/>
    </source>
</evidence>
<dbReference type="Gene3D" id="1.10.287.950">
    <property type="entry name" value="Methyl-accepting chemotaxis protein"/>
    <property type="match status" value="1"/>
</dbReference>
<dbReference type="FunFam" id="1.10.287.950:FF:000001">
    <property type="entry name" value="Methyl-accepting chemotaxis sensory transducer"/>
    <property type="match status" value="1"/>
</dbReference>
<dbReference type="PANTHER" id="PTHR32089:SF112">
    <property type="entry name" value="LYSOZYME-LIKE PROTEIN-RELATED"/>
    <property type="match status" value="1"/>
</dbReference>
<evidence type="ECO:0000256" key="2">
    <source>
        <dbReference type="ARBA" id="ARBA00023224"/>
    </source>
</evidence>
<dbReference type="PROSITE" id="PS50111">
    <property type="entry name" value="CHEMOTAXIS_TRANSDUC_2"/>
    <property type="match status" value="1"/>
</dbReference>
<feature type="transmembrane region" description="Helical" evidence="5">
    <location>
        <begin position="7"/>
        <end position="26"/>
    </location>
</feature>
<dbReference type="EMBL" id="FO203427">
    <property type="protein sequence ID" value="CCH47563.1"/>
    <property type="molecule type" value="Genomic_DNA"/>
</dbReference>
<dbReference type="STRING" id="1322246.BN4_10325"/>
<dbReference type="Gene3D" id="3.90.1520.10">
    <property type="entry name" value="H-NOX domain"/>
    <property type="match status" value="1"/>
</dbReference>
<dbReference type="InterPro" id="IPR038158">
    <property type="entry name" value="H-NOX_domain_sf"/>
</dbReference>
<evidence type="ECO:0000256" key="5">
    <source>
        <dbReference type="SAM" id="Phobius"/>
    </source>
</evidence>
<reference evidence="8" key="2">
    <citation type="journal article" date="2013" name="Stand. Genomic Sci.">
        <title>Complete genome sequence of Desulfocapsa sulfexigens, a marine deltaproteobacterium specialized in disproportionating inorganic sulfur compounds.</title>
        <authorList>
            <person name="Finster K.W."/>
            <person name="Kjeldsen K.U."/>
            <person name="Kube M."/>
            <person name="Reinhardt R."/>
            <person name="Mussmann M."/>
            <person name="Amann R."/>
            <person name="Schreiber L."/>
        </authorList>
    </citation>
    <scope>NUCLEOTIDE SEQUENCE [LARGE SCALE GENOMIC DNA]</scope>
    <source>
        <strain evidence="8">DSM 10523 / SB164P1</strain>
    </source>
</reference>
<dbReference type="SUPFAM" id="SSF111126">
    <property type="entry name" value="Ligand-binding domain in the NO signalling and Golgi transport"/>
    <property type="match status" value="1"/>
</dbReference>
<dbReference type="SUPFAM" id="SSF58104">
    <property type="entry name" value="Methyl-accepting chemotaxis protein (MCP) signaling domain"/>
    <property type="match status" value="1"/>
</dbReference>
<dbReference type="GO" id="GO:0007165">
    <property type="term" value="P:signal transduction"/>
    <property type="evidence" value="ECO:0007669"/>
    <property type="project" value="UniProtKB-KW"/>
</dbReference>
<accession>M1WUL8</accession>
<dbReference type="GO" id="GO:0006355">
    <property type="term" value="P:regulation of DNA-templated transcription"/>
    <property type="evidence" value="ECO:0007669"/>
    <property type="project" value="InterPro"/>
</dbReference>
<evidence type="ECO:0000256" key="3">
    <source>
        <dbReference type="ARBA" id="ARBA00029447"/>
    </source>
</evidence>
<dbReference type="Pfam" id="PF07700">
    <property type="entry name" value="HNOB"/>
    <property type="match status" value="1"/>
</dbReference>
<dbReference type="eggNOG" id="COG0840">
    <property type="taxonomic scope" value="Bacteria"/>
</dbReference>
<dbReference type="Proteomes" id="UP000011724">
    <property type="component" value="Chromosome"/>
</dbReference>
<comment type="similarity">
    <text evidence="3">Belongs to the methyl-accepting chemotaxis (MCP) protein family.</text>
</comment>
<dbReference type="InterPro" id="IPR024096">
    <property type="entry name" value="NO_sig/Golgi_transp_ligand-bd"/>
</dbReference>
<keyword evidence="5" id="KW-0472">Membrane</keyword>
<keyword evidence="8" id="KW-1185">Reference proteome</keyword>
<comment type="subcellular location">
    <subcellularLocation>
        <location evidence="1">Membrane</location>
    </subcellularLocation>
</comment>
<dbReference type="GO" id="GO:0006935">
    <property type="term" value="P:chemotaxis"/>
    <property type="evidence" value="ECO:0007669"/>
    <property type="project" value="InterPro"/>
</dbReference>
<name>M1WUL8_PSEP2</name>
<dbReference type="Gene3D" id="3.30.450.20">
    <property type="entry name" value="PAS domain"/>
    <property type="match status" value="1"/>
</dbReference>
<dbReference type="CDD" id="cd11386">
    <property type="entry name" value="MCP_signal"/>
    <property type="match status" value="1"/>
</dbReference>
<dbReference type="SUPFAM" id="SSF55785">
    <property type="entry name" value="PYP-like sensor domain (PAS domain)"/>
    <property type="match status" value="1"/>
</dbReference>
<reference evidence="7 8" key="1">
    <citation type="journal article" date="2013" name="PLoS ONE">
        <title>The first genomic and proteomic characterization of a deep-sea sulfate reducer: insights into the piezophilic lifestyle of Desulfovibrio piezophilus.</title>
        <authorList>
            <person name="Pradel N."/>
            <person name="Ji B."/>
            <person name="Gimenez G."/>
            <person name="Talla E."/>
            <person name="Lenoble P."/>
            <person name="Garel M."/>
            <person name="Tamburini C."/>
            <person name="Fourquet P."/>
            <person name="Lebrun R."/>
            <person name="Bertin P."/>
            <person name="Denis Y."/>
            <person name="Pophillat M."/>
            <person name="Barbe V."/>
            <person name="Ollivier B."/>
            <person name="Dolla A."/>
        </authorList>
    </citation>
    <scope>NUCLEOTIDE SEQUENCE [LARGE SCALE GENOMIC DNA]</scope>
    <source>
        <strain evidence="8">DSM 10523 / SB164P1</strain>
    </source>
</reference>
<evidence type="ECO:0000256" key="1">
    <source>
        <dbReference type="ARBA" id="ARBA00004370"/>
    </source>
</evidence>
<dbReference type="InterPro" id="IPR013767">
    <property type="entry name" value="PAS_fold"/>
</dbReference>
<dbReference type="InterPro" id="IPR011644">
    <property type="entry name" value="Heme_NO-bd"/>
</dbReference>
<evidence type="ECO:0000256" key="4">
    <source>
        <dbReference type="PROSITE-ProRule" id="PRU00284"/>
    </source>
</evidence>
<protein>
    <submittedName>
        <fullName evidence="7">Methyl-accepting chemotaxis sensory transducer with Pas/Pac sensor</fullName>
    </submittedName>
</protein>
<dbReference type="GO" id="GO:0016020">
    <property type="term" value="C:membrane"/>
    <property type="evidence" value="ECO:0007669"/>
    <property type="project" value="UniProtKB-SubCell"/>
</dbReference>
<feature type="transmembrane region" description="Helical" evidence="5">
    <location>
        <begin position="32"/>
        <end position="50"/>
    </location>
</feature>
<dbReference type="HOGENOM" id="CLU_000445_107_27_7"/>
<organism evidence="7 8">
    <name type="scientific">Pseudodesulfovibrio piezophilus (strain DSM 21447 / JCM 15486 / C1TLV30)</name>
    <name type="common">Desulfovibrio piezophilus</name>
    <dbReference type="NCBI Taxonomy" id="1322246"/>
    <lineage>
        <taxon>Bacteria</taxon>
        <taxon>Pseudomonadati</taxon>
        <taxon>Thermodesulfobacteriota</taxon>
        <taxon>Desulfovibrionia</taxon>
        <taxon>Desulfovibrionales</taxon>
        <taxon>Desulfovibrionaceae</taxon>
    </lineage>
</organism>
<dbReference type="Pfam" id="PF00989">
    <property type="entry name" value="PAS"/>
    <property type="match status" value="1"/>
</dbReference>
<dbReference type="KEGG" id="dpi:BN4_10325"/>
<dbReference type="BioCyc" id="DPIE1322246:BN4_RS01710-MONOMER"/>
<keyword evidence="5" id="KW-1133">Transmembrane helix</keyword>
<gene>
    <name evidence="7" type="ordered locus">BN4_10325</name>
</gene>
<dbReference type="SMART" id="SM00283">
    <property type="entry name" value="MA"/>
    <property type="match status" value="1"/>
</dbReference>
<dbReference type="OrthoDB" id="9816383at2"/>
<dbReference type="InterPro" id="IPR035965">
    <property type="entry name" value="PAS-like_dom_sf"/>
</dbReference>
<dbReference type="RefSeq" id="WP_015413618.1">
    <property type="nucleotide sequence ID" value="NC_020409.1"/>
</dbReference>
<dbReference type="PATRIC" id="fig|879567.3.peg.336"/>
<dbReference type="Pfam" id="PF00015">
    <property type="entry name" value="MCPsignal"/>
    <property type="match status" value="1"/>
</dbReference>
<dbReference type="PANTHER" id="PTHR32089">
    <property type="entry name" value="METHYL-ACCEPTING CHEMOTAXIS PROTEIN MCPB"/>
    <property type="match status" value="1"/>
</dbReference>
<feature type="domain" description="Methyl-accepting transducer" evidence="6">
    <location>
        <begin position="233"/>
        <end position="469"/>
    </location>
</feature>
<keyword evidence="2 4" id="KW-0807">Transducer</keyword>
<dbReference type="PRINTS" id="PR00260">
    <property type="entry name" value="CHEMTRNSDUCR"/>
</dbReference>
<dbReference type="InterPro" id="IPR004090">
    <property type="entry name" value="Chemotax_Me-accpt_rcpt"/>
</dbReference>
<evidence type="ECO:0000259" key="6">
    <source>
        <dbReference type="PROSITE" id="PS50111"/>
    </source>
</evidence>